<keyword evidence="2" id="KW-1185">Reference proteome</keyword>
<evidence type="ECO:0000313" key="1">
    <source>
        <dbReference type="EMBL" id="RCI13235.1"/>
    </source>
</evidence>
<gene>
    <name evidence="1" type="ORF">L249_0826</name>
</gene>
<dbReference type="AlphaFoldDB" id="A0A367LFP1"/>
<reference evidence="1 2" key="1">
    <citation type="journal article" date="2015" name="BMC Genomics">
        <title>Insights from the genome of Ophiocordyceps polyrhachis-furcata to pathogenicity and host specificity in insect fungi.</title>
        <authorList>
            <person name="Wichadakul D."/>
            <person name="Kobmoo N."/>
            <person name="Ingsriswang S."/>
            <person name="Tangphatsornruang S."/>
            <person name="Chantasingh D."/>
            <person name="Luangsa-ard J.J."/>
            <person name="Eurwilaichitr L."/>
        </authorList>
    </citation>
    <scope>NUCLEOTIDE SEQUENCE [LARGE SCALE GENOMIC DNA]</scope>
    <source>
        <strain evidence="1 2">BCC 54312</strain>
    </source>
</reference>
<dbReference type="EMBL" id="LKCN02000007">
    <property type="protein sequence ID" value="RCI13235.1"/>
    <property type="molecule type" value="Genomic_DNA"/>
</dbReference>
<accession>A0A367LFP1</accession>
<proteinExistence type="predicted"/>
<organism evidence="1 2">
    <name type="scientific">Ophiocordyceps polyrhachis-furcata BCC 54312</name>
    <dbReference type="NCBI Taxonomy" id="1330021"/>
    <lineage>
        <taxon>Eukaryota</taxon>
        <taxon>Fungi</taxon>
        <taxon>Dikarya</taxon>
        <taxon>Ascomycota</taxon>
        <taxon>Pezizomycotina</taxon>
        <taxon>Sordariomycetes</taxon>
        <taxon>Hypocreomycetidae</taxon>
        <taxon>Hypocreales</taxon>
        <taxon>Ophiocordycipitaceae</taxon>
        <taxon>Ophiocordyceps</taxon>
    </lineage>
</organism>
<comment type="caution">
    <text evidence="1">The sequence shown here is derived from an EMBL/GenBank/DDBJ whole genome shotgun (WGS) entry which is preliminary data.</text>
</comment>
<sequence>MGEMEEPLLGFSAAQRQMDRPRGGGQRHSECTWKCRWAPGRLLLPASASEHGTDEELSFFCLYGCLDACGLTCDVNMK</sequence>
<name>A0A367LFP1_9HYPO</name>
<protein>
    <submittedName>
        <fullName evidence="1">Uncharacterized protein</fullName>
    </submittedName>
</protein>
<dbReference type="Proteomes" id="UP000253664">
    <property type="component" value="Unassembled WGS sequence"/>
</dbReference>
<evidence type="ECO:0000313" key="2">
    <source>
        <dbReference type="Proteomes" id="UP000253664"/>
    </source>
</evidence>